<keyword evidence="1" id="KW-0812">Transmembrane</keyword>
<keyword evidence="1" id="KW-0472">Membrane</keyword>
<reference evidence="2 3" key="1">
    <citation type="submission" date="2015-01" db="EMBL/GenBank/DDBJ databases">
        <title>Draft genome sequences of the supercritical CO2 tolerant bacteria Bacillus subterraneus MITOT1 and Bacillus cereus MIT0214.</title>
        <authorList>
            <person name="Peet K.C."/>
            <person name="Thompson J.R."/>
        </authorList>
    </citation>
    <scope>NUCLEOTIDE SEQUENCE [LARGE SCALE GENOMIC DNA]</scope>
    <source>
        <strain evidence="2 3">MITOT1</strain>
    </source>
</reference>
<protein>
    <recommendedName>
        <fullName evidence="4">Swarming motility protein SwrB</fullName>
    </recommendedName>
</protein>
<dbReference type="RefSeq" id="WP_044394442.1">
    <property type="nucleotide sequence ID" value="NZ_JXIQ01000103.1"/>
</dbReference>
<comment type="caution">
    <text evidence="2">The sequence shown here is derived from an EMBL/GenBank/DDBJ whole genome shotgun (WGS) entry which is preliminary data.</text>
</comment>
<proteinExistence type="predicted"/>
<gene>
    <name evidence="2" type="ORF">UB32_13295</name>
</gene>
<evidence type="ECO:0008006" key="4">
    <source>
        <dbReference type="Google" id="ProtNLM"/>
    </source>
</evidence>
<organism evidence="2 3">
    <name type="scientific">Mesobacillus subterraneus</name>
    <dbReference type="NCBI Taxonomy" id="285983"/>
    <lineage>
        <taxon>Bacteria</taxon>
        <taxon>Bacillati</taxon>
        <taxon>Bacillota</taxon>
        <taxon>Bacilli</taxon>
        <taxon>Bacillales</taxon>
        <taxon>Bacillaceae</taxon>
        <taxon>Mesobacillus</taxon>
    </lineage>
</organism>
<sequence>MTTFLLLLTLILNMATIFAIIVLYLRQNRLVETERKQEKIISEIDEIFSAYLLEWKEENDKFLKLITNANMPVNQGKADKPAEKTDIGSQKDPEAVIREIQQPHTRKGISYHAARQAYQAGVPIKHSEIEGVTAGSEETKEVSLMDQVTTMKQQGLTIEEIARKLNKGKTEIELLLKFRPNRQE</sequence>
<accession>A0A0D6ZA94</accession>
<evidence type="ECO:0000256" key="1">
    <source>
        <dbReference type="SAM" id="Phobius"/>
    </source>
</evidence>
<evidence type="ECO:0000313" key="3">
    <source>
        <dbReference type="Proteomes" id="UP000032512"/>
    </source>
</evidence>
<keyword evidence="3" id="KW-1185">Reference proteome</keyword>
<dbReference type="OrthoDB" id="1708317at2"/>
<dbReference type="Proteomes" id="UP000032512">
    <property type="component" value="Unassembled WGS sequence"/>
</dbReference>
<dbReference type="EMBL" id="JXIQ01000103">
    <property type="protein sequence ID" value="KIY21513.1"/>
    <property type="molecule type" value="Genomic_DNA"/>
</dbReference>
<keyword evidence="1" id="KW-1133">Transmembrane helix</keyword>
<dbReference type="PATRIC" id="fig|285983.3.peg.1444"/>
<dbReference type="AlphaFoldDB" id="A0A0D6ZA94"/>
<name>A0A0D6ZA94_9BACI</name>
<feature type="transmembrane region" description="Helical" evidence="1">
    <location>
        <begin position="6"/>
        <end position="25"/>
    </location>
</feature>
<evidence type="ECO:0000313" key="2">
    <source>
        <dbReference type="EMBL" id="KIY21513.1"/>
    </source>
</evidence>